<protein>
    <submittedName>
        <fullName evidence="10">S8 family serine peptidase</fullName>
    </submittedName>
</protein>
<evidence type="ECO:0000313" key="10">
    <source>
        <dbReference type="EMBL" id="QOV90408.1"/>
    </source>
</evidence>
<dbReference type="PANTHER" id="PTHR43806">
    <property type="entry name" value="PEPTIDASE S8"/>
    <property type="match status" value="1"/>
</dbReference>
<dbReference type="KEGG" id="hbs:IPV69_03300"/>
<evidence type="ECO:0000256" key="4">
    <source>
        <dbReference type="ARBA" id="ARBA00022825"/>
    </source>
</evidence>
<evidence type="ECO:0000256" key="6">
    <source>
        <dbReference type="RuleBase" id="RU003355"/>
    </source>
</evidence>
<keyword evidence="2 5" id="KW-0645">Protease</keyword>
<evidence type="ECO:0000256" key="5">
    <source>
        <dbReference type="PROSITE-ProRule" id="PRU01240"/>
    </source>
</evidence>
<dbReference type="Pfam" id="PF04151">
    <property type="entry name" value="PPC"/>
    <property type="match status" value="1"/>
</dbReference>
<dbReference type="PANTHER" id="PTHR43806:SF11">
    <property type="entry name" value="CEREVISIN-RELATED"/>
    <property type="match status" value="1"/>
</dbReference>
<feature type="region of interest" description="Disordered" evidence="7">
    <location>
        <begin position="365"/>
        <end position="385"/>
    </location>
</feature>
<dbReference type="InterPro" id="IPR007280">
    <property type="entry name" value="Peptidase_C_arc/bac"/>
</dbReference>
<dbReference type="Proteomes" id="UP000593765">
    <property type="component" value="Chromosome"/>
</dbReference>
<dbReference type="InterPro" id="IPR015500">
    <property type="entry name" value="Peptidase_S8_subtilisin-rel"/>
</dbReference>
<dbReference type="SUPFAM" id="SSF89260">
    <property type="entry name" value="Collagen-binding domain"/>
    <property type="match status" value="1"/>
</dbReference>
<evidence type="ECO:0000256" key="3">
    <source>
        <dbReference type="ARBA" id="ARBA00022801"/>
    </source>
</evidence>
<comment type="similarity">
    <text evidence="1 5 6">Belongs to the peptidase S8 family.</text>
</comment>
<dbReference type="InterPro" id="IPR000209">
    <property type="entry name" value="Peptidase_S8/S53_dom"/>
</dbReference>
<dbReference type="PROSITE" id="PS00137">
    <property type="entry name" value="SUBTILASE_HIS"/>
    <property type="match status" value="1"/>
</dbReference>
<dbReference type="RefSeq" id="WP_206293489.1">
    <property type="nucleotide sequence ID" value="NZ_CP063458.1"/>
</dbReference>
<feature type="active site" description="Charge relay system" evidence="5">
    <location>
        <position position="49"/>
    </location>
</feature>
<dbReference type="GO" id="GO:0004252">
    <property type="term" value="F:serine-type endopeptidase activity"/>
    <property type="evidence" value="ECO:0007669"/>
    <property type="project" value="UniProtKB-UniRule"/>
</dbReference>
<keyword evidence="3 5" id="KW-0378">Hydrolase</keyword>
<proteinExistence type="inferred from homology"/>
<feature type="active site" description="Charge relay system" evidence="5">
    <location>
        <position position="268"/>
    </location>
</feature>
<dbReference type="PROSITE" id="PS51892">
    <property type="entry name" value="SUBTILASE"/>
    <property type="match status" value="1"/>
</dbReference>
<dbReference type="InterPro" id="IPR023827">
    <property type="entry name" value="Peptidase_S8_Asp-AS"/>
</dbReference>
<evidence type="ECO:0000259" key="8">
    <source>
        <dbReference type="Pfam" id="PF00082"/>
    </source>
</evidence>
<keyword evidence="4 5" id="KW-0720">Serine protease</keyword>
<feature type="domain" description="Peptidase S8/S53" evidence="8">
    <location>
        <begin position="40"/>
        <end position="310"/>
    </location>
</feature>
<feature type="active site" description="Charge relay system" evidence="5">
    <location>
        <position position="82"/>
    </location>
</feature>
<dbReference type="PROSITE" id="PS00136">
    <property type="entry name" value="SUBTILASE_ASP"/>
    <property type="match status" value="1"/>
</dbReference>
<evidence type="ECO:0000256" key="1">
    <source>
        <dbReference type="ARBA" id="ARBA00011073"/>
    </source>
</evidence>
<dbReference type="SUPFAM" id="SSF52743">
    <property type="entry name" value="Subtilisin-like"/>
    <property type="match status" value="1"/>
</dbReference>
<dbReference type="PRINTS" id="PR00723">
    <property type="entry name" value="SUBTILISIN"/>
</dbReference>
<dbReference type="AlphaFoldDB" id="A0A7M2WY29"/>
<sequence>MNRFEFDFHPLEPRCLFSAALDLIGVNALRADPVFAGIDGSGVTVAVIDTGVDFTHPLLSAAKITEKDIVYGGTTERLTDEHGTHVAGIVGARNDNIGVATGVGLIGIQVFTESRNGGVQAYDADIEKALKWVYDNAVKYNIVAVNMSLGSGNYVSAAAANDNILYDDVKRLEGAGITVVSAAGNSYADLEKQGSASPAVFSTLDVGAVYETNEGRRAGAGGTDFTTDADRLTYFSQRPNTGNQIFAPGAYITSTVPGGKTQDLAGTSMAAPMVTGVVALMQEAAVQFGGRRLSTAEIQSIIRQTADTIVDGDDENTSVKTTGATYQRVNAYSAVRAVRNLFTGGVNTGEVDPNGTIAGAVNGPELDDSPSAAIESNIGSDGSTSVGGDDVDLYRISVTSPGELKIDVDTSTFQAVLRVFSAAGTPVDLSTAGGNSGFSRVVSLQSGTYYVGLSSAPNSVYNPNIPGSGPDGATGTYAIAFSLDTADADGVIDGATDISVGTGAQAITANIGQDPGKSVGASDVDFYRVTVPDDGTLLVDIDTNGSSYPDTYVRVFDEDGNQKSFSDDDLAEDISGQQIEFRSGLINVVDGSGAAQGHKTDSFIGGAVTKGTTYYIAVANFENRAFSPTNLDDRISTGSTGGYSLFVSFRNGDANGAIPQAVVTTSLPLVANPGEIGSDGTTAGLVSVGDRDVDFIKLNSPTAGILKIDIDSNANGGSITDPVDAVVRLFDSSGNLLALNDNGPDGADPLLYYEISADTDYYLAVSGAGNDNFDPFLLGSGGSGDTGEYSFSASVLSESVGANLSDDSASDGGVGRLFLDQALSGTLGDDSGFAKGASDVDLYHFTAPFTGEFTFTAGPDDAFGADTFLRVFNSAGTQLAKDDNGGGNTGGSEIVVNLTGGQSYLVGVSGAGPDADAYDPVTGTGAGEGDTGGYTLNVTAGERFVVFGPDNKAVYTDSDGTPVSITLTGSGSGTVFFDNSGNIDASRILLENTTDGTLVTIRGATSVGQISVAGSLKSLAGKEVNLNGDLSISGTVRVLQFANISGADVTVAGSAAALSLTAGVVTDSSITSASPIKSLKVAAWNDTAGDDVIAAPSVISASSSAGFAASINAGFVGKIKVAGRLDGDVRSTGNIDSISADTFGDVRIFAGVVSAVNDLPDAPDDFASLSAVLKSVVVRSKAGGAFGRSLIAAPVIRKAVIGDVVSVAGAPVFGLAADVAKSIKGSVNGVALKLKDLDDVTDLVDRGEFVVRLV</sequence>
<keyword evidence="11" id="KW-1185">Reference proteome</keyword>
<evidence type="ECO:0000256" key="7">
    <source>
        <dbReference type="SAM" id="MobiDB-lite"/>
    </source>
</evidence>
<accession>A0A7M2WY29</accession>
<organism evidence="10 11">
    <name type="scientific">Humisphaera borealis</name>
    <dbReference type="NCBI Taxonomy" id="2807512"/>
    <lineage>
        <taxon>Bacteria</taxon>
        <taxon>Pseudomonadati</taxon>
        <taxon>Planctomycetota</taxon>
        <taxon>Phycisphaerae</taxon>
        <taxon>Tepidisphaerales</taxon>
        <taxon>Tepidisphaeraceae</taxon>
        <taxon>Humisphaera</taxon>
    </lineage>
</organism>
<name>A0A7M2WY29_9BACT</name>
<dbReference type="Pfam" id="PF00082">
    <property type="entry name" value="Peptidase_S8"/>
    <property type="match status" value="1"/>
</dbReference>
<dbReference type="Gene3D" id="3.40.50.200">
    <property type="entry name" value="Peptidase S8/S53 domain"/>
    <property type="match status" value="1"/>
</dbReference>
<evidence type="ECO:0000313" key="11">
    <source>
        <dbReference type="Proteomes" id="UP000593765"/>
    </source>
</evidence>
<dbReference type="InterPro" id="IPR050131">
    <property type="entry name" value="Peptidase_S8_subtilisin-like"/>
</dbReference>
<dbReference type="InterPro" id="IPR036852">
    <property type="entry name" value="Peptidase_S8/S53_dom_sf"/>
</dbReference>
<evidence type="ECO:0000259" key="9">
    <source>
        <dbReference type="Pfam" id="PF04151"/>
    </source>
</evidence>
<dbReference type="PROSITE" id="PS00138">
    <property type="entry name" value="SUBTILASE_SER"/>
    <property type="match status" value="1"/>
</dbReference>
<dbReference type="InterPro" id="IPR023828">
    <property type="entry name" value="Peptidase_S8_Ser-AS"/>
</dbReference>
<dbReference type="GO" id="GO:0006508">
    <property type="term" value="P:proteolysis"/>
    <property type="evidence" value="ECO:0007669"/>
    <property type="project" value="UniProtKB-KW"/>
</dbReference>
<dbReference type="Gene3D" id="2.60.120.380">
    <property type="match status" value="4"/>
</dbReference>
<dbReference type="EMBL" id="CP063458">
    <property type="protein sequence ID" value="QOV90408.1"/>
    <property type="molecule type" value="Genomic_DNA"/>
</dbReference>
<reference evidence="10 11" key="1">
    <citation type="submission" date="2020-10" db="EMBL/GenBank/DDBJ databases">
        <title>Wide distribution of Phycisphaera-like planctomycetes from WD2101 soil group in peatlands and genome analysis of the first cultivated representative.</title>
        <authorList>
            <person name="Dedysh S.N."/>
            <person name="Beletsky A.V."/>
            <person name="Ivanova A."/>
            <person name="Kulichevskaya I.S."/>
            <person name="Suzina N.E."/>
            <person name="Philippov D.A."/>
            <person name="Rakitin A.L."/>
            <person name="Mardanov A.V."/>
            <person name="Ravin N.V."/>
        </authorList>
    </citation>
    <scope>NUCLEOTIDE SEQUENCE [LARGE SCALE GENOMIC DNA]</scope>
    <source>
        <strain evidence="10 11">M1803</strain>
    </source>
</reference>
<dbReference type="InterPro" id="IPR022398">
    <property type="entry name" value="Peptidase_S8_His-AS"/>
</dbReference>
<gene>
    <name evidence="10" type="ORF">IPV69_03300</name>
</gene>
<evidence type="ECO:0000256" key="2">
    <source>
        <dbReference type="ARBA" id="ARBA00022670"/>
    </source>
</evidence>
<feature type="domain" description="Peptidase C-terminal archaeal/bacterial" evidence="9">
    <location>
        <begin position="390"/>
        <end position="455"/>
    </location>
</feature>